<dbReference type="GO" id="GO:0016020">
    <property type="term" value="C:membrane"/>
    <property type="evidence" value="ECO:0007669"/>
    <property type="project" value="UniProtKB-SubCell"/>
</dbReference>
<dbReference type="PRINTS" id="PR01035">
    <property type="entry name" value="TCRTETA"/>
</dbReference>
<evidence type="ECO:0000256" key="4">
    <source>
        <dbReference type="ARBA" id="ARBA00022989"/>
    </source>
</evidence>
<protein>
    <submittedName>
        <fullName evidence="9">MFS general substrate transporter</fullName>
    </submittedName>
</protein>
<evidence type="ECO:0000313" key="10">
    <source>
        <dbReference type="Proteomes" id="UP000800038"/>
    </source>
</evidence>
<dbReference type="OrthoDB" id="419616at2759"/>
<feature type="compositionally biased region" description="Acidic residues" evidence="6">
    <location>
        <begin position="45"/>
        <end position="55"/>
    </location>
</feature>
<feature type="transmembrane region" description="Helical" evidence="7">
    <location>
        <begin position="291"/>
        <end position="311"/>
    </location>
</feature>
<feature type="region of interest" description="Disordered" evidence="6">
    <location>
        <begin position="1"/>
        <end position="21"/>
    </location>
</feature>
<feature type="transmembrane region" description="Helical" evidence="7">
    <location>
        <begin position="158"/>
        <end position="178"/>
    </location>
</feature>
<dbReference type="SUPFAM" id="SSF103473">
    <property type="entry name" value="MFS general substrate transporter"/>
    <property type="match status" value="1"/>
</dbReference>
<dbReference type="CDD" id="cd17330">
    <property type="entry name" value="MFS_SLC46_TetA_like"/>
    <property type="match status" value="1"/>
</dbReference>
<reference evidence="9" key="1">
    <citation type="journal article" date="2020" name="Stud. Mycol.">
        <title>101 Dothideomycetes genomes: a test case for predicting lifestyles and emergence of pathogens.</title>
        <authorList>
            <person name="Haridas S."/>
            <person name="Albert R."/>
            <person name="Binder M."/>
            <person name="Bloem J."/>
            <person name="Labutti K."/>
            <person name="Salamov A."/>
            <person name="Andreopoulos B."/>
            <person name="Baker S."/>
            <person name="Barry K."/>
            <person name="Bills G."/>
            <person name="Bluhm B."/>
            <person name="Cannon C."/>
            <person name="Castanera R."/>
            <person name="Culley D."/>
            <person name="Daum C."/>
            <person name="Ezra D."/>
            <person name="Gonzalez J."/>
            <person name="Henrissat B."/>
            <person name="Kuo A."/>
            <person name="Liang C."/>
            <person name="Lipzen A."/>
            <person name="Lutzoni F."/>
            <person name="Magnuson J."/>
            <person name="Mondo S."/>
            <person name="Nolan M."/>
            <person name="Ohm R."/>
            <person name="Pangilinan J."/>
            <person name="Park H.-J."/>
            <person name="Ramirez L."/>
            <person name="Alfaro M."/>
            <person name="Sun H."/>
            <person name="Tritt A."/>
            <person name="Yoshinaga Y."/>
            <person name="Zwiers L.-H."/>
            <person name="Turgeon B."/>
            <person name="Goodwin S."/>
            <person name="Spatafora J."/>
            <person name="Crous P."/>
            <person name="Grigoriev I."/>
        </authorList>
    </citation>
    <scope>NUCLEOTIDE SEQUENCE</scope>
    <source>
        <strain evidence="9">CBS 161.51</strain>
    </source>
</reference>
<organism evidence="9 10">
    <name type="scientific">Clathrospora elynae</name>
    <dbReference type="NCBI Taxonomy" id="706981"/>
    <lineage>
        <taxon>Eukaryota</taxon>
        <taxon>Fungi</taxon>
        <taxon>Dikarya</taxon>
        <taxon>Ascomycota</taxon>
        <taxon>Pezizomycotina</taxon>
        <taxon>Dothideomycetes</taxon>
        <taxon>Pleosporomycetidae</taxon>
        <taxon>Pleosporales</taxon>
        <taxon>Diademaceae</taxon>
        <taxon>Clathrospora</taxon>
    </lineage>
</organism>
<feature type="transmembrane region" description="Helical" evidence="7">
    <location>
        <begin position="387"/>
        <end position="408"/>
    </location>
</feature>
<evidence type="ECO:0000256" key="3">
    <source>
        <dbReference type="ARBA" id="ARBA00022692"/>
    </source>
</evidence>
<keyword evidence="5 7" id="KW-0472">Membrane</keyword>
<proteinExistence type="predicted"/>
<feature type="transmembrane region" description="Helical" evidence="7">
    <location>
        <begin position="190"/>
        <end position="212"/>
    </location>
</feature>
<feature type="transmembrane region" description="Helical" evidence="7">
    <location>
        <begin position="463"/>
        <end position="482"/>
    </location>
</feature>
<dbReference type="GO" id="GO:0022857">
    <property type="term" value="F:transmembrane transporter activity"/>
    <property type="evidence" value="ECO:0007669"/>
    <property type="project" value="InterPro"/>
</dbReference>
<accession>A0A6A5SBN8</accession>
<feature type="transmembrane region" description="Helical" evidence="7">
    <location>
        <begin position="99"/>
        <end position="121"/>
    </location>
</feature>
<evidence type="ECO:0000313" key="9">
    <source>
        <dbReference type="EMBL" id="KAF1935856.1"/>
    </source>
</evidence>
<dbReference type="Gene3D" id="1.20.1250.20">
    <property type="entry name" value="MFS general substrate transporter like domains"/>
    <property type="match status" value="1"/>
</dbReference>
<feature type="region of interest" description="Disordered" evidence="6">
    <location>
        <begin position="33"/>
        <end position="56"/>
    </location>
</feature>
<dbReference type="InterPro" id="IPR001958">
    <property type="entry name" value="Tet-R_TetA/multi-R_MdtG-like"/>
</dbReference>
<evidence type="ECO:0000256" key="6">
    <source>
        <dbReference type="SAM" id="MobiDB-lite"/>
    </source>
</evidence>
<keyword evidence="2" id="KW-0813">Transport</keyword>
<dbReference type="EMBL" id="ML976229">
    <property type="protein sequence ID" value="KAF1935856.1"/>
    <property type="molecule type" value="Genomic_DNA"/>
</dbReference>
<keyword evidence="10" id="KW-1185">Reference proteome</keyword>
<evidence type="ECO:0000256" key="2">
    <source>
        <dbReference type="ARBA" id="ARBA00022448"/>
    </source>
</evidence>
<evidence type="ECO:0000256" key="5">
    <source>
        <dbReference type="ARBA" id="ARBA00023136"/>
    </source>
</evidence>
<feature type="transmembrane region" description="Helical" evidence="7">
    <location>
        <begin position="133"/>
        <end position="152"/>
    </location>
</feature>
<dbReference type="InterPro" id="IPR011701">
    <property type="entry name" value="MFS"/>
</dbReference>
<keyword evidence="3 7" id="KW-0812">Transmembrane</keyword>
<dbReference type="InterPro" id="IPR036259">
    <property type="entry name" value="MFS_trans_sf"/>
</dbReference>
<feature type="transmembrane region" description="Helical" evidence="7">
    <location>
        <begin position="232"/>
        <end position="256"/>
    </location>
</feature>
<sequence>MPPSPTNHDRTAIETSEATPLLSDAEAVPLALPVDQSHPLGDVVDGSEDADEEEGNPLPRTQILLLCYTSCMSPIAFFSIFPYINFMIEKVGNVDKEDVGFYSGLIESLFSLTQMCVMIFWGKASDRFGRKPVLVTSLLGLAVATTLFGMSQSLWQMVLFRCLAGIFAGTIVTVRTMLSENSTKHTQARAFSLFAFFSNMGIFIGPLIGGALERPAEKYTSTFGKAQFWHDYPYVLPNIFTSAIALSAAITTMLFVKETLHIHRDNNKKKAAKPIMSAWELANYPGVLKVLVIYNYIMFLAFMFTAVFPVAQYTPVALGGLGFSPGLIAACTALNGVSQASWLLIVFPVLHKRIGTGRILWWCGILWPVLFAIAPLCNLILRYELTAFFWSTMPIVLVLGSGAAMTFTGMQLAVNDISPSHESLGTLNAIALAANSGTRAVAPALATSIYAIGVKYRILGGQLFWVLQVILALGFFVLLKILPEKARGDVKRHQDGRT</sequence>
<dbReference type="InterPro" id="IPR020846">
    <property type="entry name" value="MFS_dom"/>
</dbReference>
<name>A0A6A5SBN8_9PLEO</name>
<dbReference type="PANTHER" id="PTHR23504">
    <property type="entry name" value="MAJOR FACILITATOR SUPERFAMILY DOMAIN-CONTAINING PROTEIN 10"/>
    <property type="match status" value="1"/>
</dbReference>
<dbReference type="Pfam" id="PF07690">
    <property type="entry name" value="MFS_1"/>
    <property type="match status" value="1"/>
</dbReference>
<feature type="transmembrane region" description="Helical" evidence="7">
    <location>
        <begin position="63"/>
        <end position="84"/>
    </location>
</feature>
<keyword evidence="4 7" id="KW-1133">Transmembrane helix</keyword>
<feature type="transmembrane region" description="Helical" evidence="7">
    <location>
        <begin position="359"/>
        <end position="381"/>
    </location>
</feature>
<dbReference type="AlphaFoldDB" id="A0A6A5SBN8"/>
<dbReference type="PROSITE" id="PS50850">
    <property type="entry name" value="MFS"/>
    <property type="match status" value="1"/>
</dbReference>
<feature type="domain" description="Major facilitator superfamily (MFS) profile" evidence="8">
    <location>
        <begin position="62"/>
        <end position="486"/>
    </location>
</feature>
<evidence type="ECO:0000259" key="8">
    <source>
        <dbReference type="PROSITE" id="PS50850"/>
    </source>
</evidence>
<comment type="subcellular location">
    <subcellularLocation>
        <location evidence="1">Membrane</location>
        <topology evidence="1">Multi-pass membrane protein</topology>
    </subcellularLocation>
</comment>
<evidence type="ECO:0000256" key="7">
    <source>
        <dbReference type="SAM" id="Phobius"/>
    </source>
</evidence>
<gene>
    <name evidence="9" type="ORF">EJ02DRAFT_388410</name>
</gene>
<dbReference type="Proteomes" id="UP000800038">
    <property type="component" value="Unassembled WGS sequence"/>
</dbReference>
<evidence type="ECO:0000256" key="1">
    <source>
        <dbReference type="ARBA" id="ARBA00004141"/>
    </source>
</evidence>
<dbReference type="PANTHER" id="PTHR23504:SF3">
    <property type="entry name" value="MAJOR FACILITATOR SUPERFAMILY (MFS) PROFILE DOMAIN-CONTAINING PROTEIN"/>
    <property type="match status" value="1"/>
</dbReference>